<evidence type="ECO:0000313" key="5">
    <source>
        <dbReference type="RefSeq" id="XP_024877040.1"/>
    </source>
</evidence>
<keyword evidence="1" id="KW-0175">Coiled coil</keyword>
<reference evidence="5" key="1">
    <citation type="submission" date="2025-08" db="UniProtKB">
        <authorList>
            <consortium name="RefSeq"/>
        </authorList>
    </citation>
    <scope>IDENTIFICATION</scope>
    <source>
        <tissue evidence="5">Whole body</tissue>
    </source>
</reference>
<evidence type="ECO:0000256" key="2">
    <source>
        <dbReference type="SAM" id="MobiDB-lite"/>
    </source>
</evidence>
<protein>
    <submittedName>
        <fullName evidence="5">Uncharacterized protein LOC112457937</fullName>
    </submittedName>
</protein>
<keyword evidence="4" id="KW-1185">Reference proteome</keyword>
<dbReference type="Proteomes" id="UP000504618">
    <property type="component" value="Unplaced"/>
</dbReference>
<dbReference type="PROSITE" id="PS51029">
    <property type="entry name" value="MADF"/>
    <property type="match status" value="1"/>
</dbReference>
<dbReference type="SMART" id="SM00595">
    <property type="entry name" value="MADF"/>
    <property type="match status" value="1"/>
</dbReference>
<sequence length="344" mass="39152">MQNTKEVAQKVKVIKKRQNKWNSDEIKMFLEVYEQFPALWDVSSEIYKDRNKKDESYNAMVEALKENFPDINDTLVKAKIRSIRNAYTLEFHKVEASKRSGASAEDVYIPSVTWYPVADRFLRKVLKPRSTKSNLELTTQKDETEELEDDNNDLLLEEEQINKEQEVTSAHQSRSSKKLRTTVNVQPDTSAIKHTKQPLQPPMKQNQKMQSSMSTIQQAINALQNVSEQHAVATRTRTTDLYEQFGSTVAEYLRQMTTSNALQCQKQILDILLNTLMMQQLSSSVHTDPSKHSQSSLLFSSPLSSSTTMPSLINVPVSSSTIVPVEVVEIKDSVENTDSSDLNM</sequence>
<feature type="coiled-coil region" evidence="1">
    <location>
        <begin position="137"/>
        <end position="164"/>
    </location>
</feature>
<feature type="domain" description="MADF" evidence="3">
    <location>
        <begin position="28"/>
        <end position="127"/>
    </location>
</feature>
<proteinExistence type="predicted"/>
<dbReference type="Pfam" id="PF10545">
    <property type="entry name" value="MADF_DNA_bdg"/>
    <property type="match status" value="1"/>
</dbReference>
<organism evidence="4 5">
    <name type="scientific">Temnothorax curvispinosus</name>
    <dbReference type="NCBI Taxonomy" id="300111"/>
    <lineage>
        <taxon>Eukaryota</taxon>
        <taxon>Metazoa</taxon>
        <taxon>Ecdysozoa</taxon>
        <taxon>Arthropoda</taxon>
        <taxon>Hexapoda</taxon>
        <taxon>Insecta</taxon>
        <taxon>Pterygota</taxon>
        <taxon>Neoptera</taxon>
        <taxon>Endopterygota</taxon>
        <taxon>Hymenoptera</taxon>
        <taxon>Apocrita</taxon>
        <taxon>Aculeata</taxon>
        <taxon>Formicoidea</taxon>
        <taxon>Formicidae</taxon>
        <taxon>Myrmicinae</taxon>
        <taxon>Temnothorax</taxon>
    </lineage>
</organism>
<evidence type="ECO:0000256" key="1">
    <source>
        <dbReference type="SAM" id="Coils"/>
    </source>
</evidence>
<dbReference type="PANTHER" id="PTHR21505">
    <property type="entry name" value="MADF DOMAIN-CONTAINING PROTEIN-RELATED"/>
    <property type="match status" value="1"/>
</dbReference>
<accession>A0A6J1Q837</accession>
<dbReference type="GeneID" id="112457937"/>
<dbReference type="InterPro" id="IPR006578">
    <property type="entry name" value="MADF-dom"/>
</dbReference>
<evidence type="ECO:0000259" key="3">
    <source>
        <dbReference type="PROSITE" id="PS51029"/>
    </source>
</evidence>
<dbReference type="AlphaFoldDB" id="A0A6J1Q837"/>
<evidence type="ECO:0000313" key="4">
    <source>
        <dbReference type="Proteomes" id="UP000504618"/>
    </source>
</evidence>
<name>A0A6J1Q837_9HYME</name>
<dbReference type="PANTHER" id="PTHR21505:SF8">
    <property type="entry name" value="DPT-YFP REPRESSOR BY OVEREXPRESSION, ISOFORM D-RELATED"/>
    <property type="match status" value="1"/>
</dbReference>
<feature type="region of interest" description="Disordered" evidence="2">
    <location>
        <begin position="164"/>
        <end position="185"/>
    </location>
</feature>
<gene>
    <name evidence="5" type="primary">LOC112457937</name>
</gene>
<dbReference type="OrthoDB" id="7540739at2759"/>
<dbReference type="RefSeq" id="XP_024877040.1">
    <property type="nucleotide sequence ID" value="XM_025021272.1"/>
</dbReference>